<accession>A0ABQ5VCL9</accession>
<evidence type="ECO:0000313" key="1">
    <source>
        <dbReference type="EMBL" id="GLQ25138.1"/>
    </source>
</evidence>
<evidence type="ECO:0000313" key="2">
    <source>
        <dbReference type="Proteomes" id="UP001161391"/>
    </source>
</evidence>
<reference evidence="1" key="2">
    <citation type="submission" date="2023-01" db="EMBL/GenBank/DDBJ databases">
        <title>Draft genome sequence of Algimonas ampicilliniresistens strain NBRC 108219.</title>
        <authorList>
            <person name="Sun Q."/>
            <person name="Mori K."/>
        </authorList>
    </citation>
    <scope>NUCLEOTIDE SEQUENCE</scope>
    <source>
        <strain evidence="1">NBRC 108219</strain>
    </source>
</reference>
<comment type="caution">
    <text evidence="1">The sequence shown here is derived from an EMBL/GenBank/DDBJ whole genome shotgun (WGS) entry which is preliminary data.</text>
</comment>
<evidence type="ECO:0008006" key="3">
    <source>
        <dbReference type="Google" id="ProtNLM"/>
    </source>
</evidence>
<keyword evidence="2" id="KW-1185">Reference proteome</keyword>
<reference evidence="1" key="1">
    <citation type="journal article" date="2014" name="Int. J. Syst. Evol. Microbiol.">
        <title>Complete genome of a new Firmicutes species belonging to the dominant human colonic microbiota ('Ruminococcus bicirculans') reveals two chromosomes and a selective capacity to utilize plant glucans.</title>
        <authorList>
            <consortium name="NISC Comparative Sequencing Program"/>
            <person name="Wegmann U."/>
            <person name="Louis P."/>
            <person name="Goesmann A."/>
            <person name="Henrissat B."/>
            <person name="Duncan S.H."/>
            <person name="Flint H.J."/>
        </authorList>
    </citation>
    <scope>NUCLEOTIDE SEQUENCE</scope>
    <source>
        <strain evidence="1">NBRC 108219</strain>
    </source>
</reference>
<sequence>MDTTTLQKGAFSVNGFLEWASISRATFYREVNAGRIKTRKLGNKTLVARADADAWLDALPEAA</sequence>
<dbReference type="EMBL" id="BSNK01000002">
    <property type="protein sequence ID" value="GLQ25138.1"/>
    <property type="molecule type" value="Genomic_DNA"/>
</dbReference>
<protein>
    <recommendedName>
        <fullName evidence="3">DNA-binding protein</fullName>
    </recommendedName>
</protein>
<gene>
    <name evidence="1" type="ORF">GCM10007853_30120</name>
</gene>
<organism evidence="1 2">
    <name type="scientific">Algimonas ampicilliniresistens</name>
    <dbReference type="NCBI Taxonomy" id="1298735"/>
    <lineage>
        <taxon>Bacteria</taxon>
        <taxon>Pseudomonadati</taxon>
        <taxon>Pseudomonadota</taxon>
        <taxon>Alphaproteobacteria</taxon>
        <taxon>Maricaulales</taxon>
        <taxon>Robiginitomaculaceae</taxon>
        <taxon>Algimonas</taxon>
    </lineage>
</organism>
<dbReference type="Proteomes" id="UP001161391">
    <property type="component" value="Unassembled WGS sequence"/>
</dbReference>
<proteinExistence type="predicted"/>
<name>A0ABQ5VCL9_9PROT</name>